<name>A0A974Y4S5_9RHOO</name>
<keyword evidence="1" id="KW-0547">Nucleotide-binding</keyword>
<keyword evidence="4" id="KW-1185">Reference proteome</keyword>
<keyword evidence="1" id="KW-0973">c-di-GMP</keyword>
<evidence type="ECO:0000313" key="4">
    <source>
        <dbReference type="Proteomes" id="UP000663444"/>
    </source>
</evidence>
<gene>
    <name evidence="3" type="ORF">IWH25_05340</name>
</gene>
<dbReference type="RefSeq" id="WP_203388300.1">
    <property type="nucleotide sequence ID" value="NZ_CP064781.1"/>
</dbReference>
<organism evidence="3 4">
    <name type="scientific">Azospira restricta</name>
    <dbReference type="NCBI Taxonomy" id="404405"/>
    <lineage>
        <taxon>Bacteria</taxon>
        <taxon>Pseudomonadati</taxon>
        <taxon>Pseudomonadota</taxon>
        <taxon>Betaproteobacteria</taxon>
        <taxon>Rhodocyclales</taxon>
        <taxon>Rhodocyclaceae</taxon>
        <taxon>Azospira</taxon>
    </lineage>
</organism>
<dbReference type="EMBL" id="CP064781">
    <property type="protein sequence ID" value="QRJ64773.1"/>
    <property type="molecule type" value="Genomic_DNA"/>
</dbReference>
<reference evidence="3" key="1">
    <citation type="submission" date="2020-11" db="EMBL/GenBank/DDBJ databases">
        <title>Azospira restricta DSM 18626 genome sequence.</title>
        <authorList>
            <person name="Moe W.M."/>
        </authorList>
    </citation>
    <scope>NUCLEOTIDE SEQUENCE</scope>
    <source>
        <strain evidence="3">DSM 18626</strain>
    </source>
</reference>
<feature type="domain" description="PilZ" evidence="2">
    <location>
        <begin position="5"/>
        <end position="103"/>
    </location>
</feature>
<dbReference type="InterPro" id="IPR027021">
    <property type="entry name" value="C-di-GMP_BP_PA4608"/>
</dbReference>
<dbReference type="AlphaFoldDB" id="A0A974Y4S5"/>
<sequence>MTASNRRQFSRIAFHAPGQLVCGGGQDEVAVVDLSLRGALLRHKGSGPQPGIGDNCVLHVRLGQLDALIRMQGTVAHLDGPFLGLACHSIDLDSATHLRRLVELNLGDTALLERELAALVGED</sequence>
<dbReference type="Proteomes" id="UP000663444">
    <property type="component" value="Chromosome"/>
</dbReference>
<dbReference type="PIRSF" id="PIRSF028141">
    <property type="entry name" value="C-di-GMP_BP_PA4608"/>
    <property type="match status" value="1"/>
</dbReference>
<evidence type="ECO:0000259" key="2">
    <source>
        <dbReference type="Pfam" id="PF07238"/>
    </source>
</evidence>
<dbReference type="InterPro" id="IPR009875">
    <property type="entry name" value="PilZ_domain"/>
</dbReference>
<accession>A0A974Y4S5</accession>
<dbReference type="KEGG" id="ares:IWH25_05340"/>
<evidence type="ECO:0000256" key="1">
    <source>
        <dbReference type="PIRNR" id="PIRNR028141"/>
    </source>
</evidence>
<comment type="subunit">
    <text evidence="1">Monomer in both c-di-GMP-bound and free forms.</text>
</comment>
<proteinExistence type="predicted"/>
<dbReference type="Pfam" id="PF07238">
    <property type="entry name" value="PilZ"/>
    <property type="match status" value="1"/>
</dbReference>
<comment type="function">
    <text evidence="1">Binds the second messenger bis-(3'-5') cyclic dimeric guanosine monophosphate (c-di-GMP). Can bind two c-di-GMP molecules per monomer. May play a role in bacterial second-messenger regulated processes. Binding to c-di-GMP induces a conformational change of the C- and N-termini resulting in the exposure of a highly negative surface on one side of the protein to a possible effector protein.</text>
</comment>
<dbReference type="Gene3D" id="2.40.10.220">
    <property type="entry name" value="predicted glycosyltransferase like domains"/>
    <property type="match status" value="1"/>
</dbReference>
<evidence type="ECO:0000313" key="3">
    <source>
        <dbReference type="EMBL" id="QRJ64773.1"/>
    </source>
</evidence>
<dbReference type="GO" id="GO:0035438">
    <property type="term" value="F:cyclic-di-GMP binding"/>
    <property type="evidence" value="ECO:0007669"/>
    <property type="project" value="InterPro"/>
</dbReference>
<protein>
    <recommendedName>
        <fullName evidence="1">Cyclic diguanosine monophosphate-binding protein</fullName>
        <shortName evidence="1">c-di-GMP-binding protein</shortName>
    </recommendedName>
    <alternativeName>
        <fullName evidence="1">Pilz domain-containing protein</fullName>
    </alternativeName>
</protein>
<dbReference type="SUPFAM" id="SSF141371">
    <property type="entry name" value="PilZ domain-like"/>
    <property type="match status" value="1"/>
</dbReference>